<protein>
    <submittedName>
        <fullName evidence="1">Uncharacterized protein</fullName>
    </submittedName>
</protein>
<evidence type="ECO:0000313" key="2">
    <source>
        <dbReference type="Proteomes" id="UP000265520"/>
    </source>
</evidence>
<dbReference type="AlphaFoldDB" id="A0A392VAB5"/>
<feature type="non-terminal residue" evidence="1">
    <location>
        <position position="1"/>
    </location>
</feature>
<sequence length="41" mass="4760">SIEEAWFDSVTMFDSDCDDDYQSVPDGMVLNIFKISIIEHF</sequence>
<reference evidence="1 2" key="1">
    <citation type="journal article" date="2018" name="Front. Plant Sci.">
        <title>Red Clover (Trifolium pratense) and Zigzag Clover (T. medium) - A Picture of Genomic Similarities and Differences.</title>
        <authorList>
            <person name="Dluhosova J."/>
            <person name="Istvanek J."/>
            <person name="Nedelnik J."/>
            <person name="Repkova J."/>
        </authorList>
    </citation>
    <scope>NUCLEOTIDE SEQUENCE [LARGE SCALE GENOMIC DNA]</scope>
    <source>
        <strain evidence="2">cv. 10/8</strain>
        <tissue evidence="1">Leaf</tissue>
    </source>
</reference>
<proteinExistence type="predicted"/>
<keyword evidence="2" id="KW-1185">Reference proteome</keyword>
<evidence type="ECO:0000313" key="1">
    <source>
        <dbReference type="EMBL" id="MCI85266.1"/>
    </source>
</evidence>
<name>A0A392VAB5_9FABA</name>
<dbReference type="Proteomes" id="UP000265520">
    <property type="component" value="Unassembled WGS sequence"/>
</dbReference>
<organism evidence="1 2">
    <name type="scientific">Trifolium medium</name>
    <dbReference type="NCBI Taxonomy" id="97028"/>
    <lineage>
        <taxon>Eukaryota</taxon>
        <taxon>Viridiplantae</taxon>
        <taxon>Streptophyta</taxon>
        <taxon>Embryophyta</taxon>
        <taxon>Tracheophyta</taxon>
        <taxon>Spermatophyta</taxon>
        <taxon>Magnoliopsida</taxon>
        <taxon>eudicotyledons</taxon>
        <taxon>Gunneridae</taxon>
        <taxon>Pentapetalae</taxon>
        <taxon>rosids</taxon>
        <taxon>fabids</taxon>
        <taxon>Fabales</taxon>
        <taxon>Fabaceae</taxon>
        <taxon>Papilionoideae</taxon>
        <taxon>50 kb inversion clade</taxon>
        <taxon>NPAAA clade</taxon>
        <taxon>Hologalegina</taxon>
        <taxon>IRL clade</taxon>
        <taxon>Trifolieae</taxon>
        <taxon>Trifolium</taxon>
    </lineage>
</organism>
<dbReference type="EMBL" id="LXQA011111382">
    <property type="protein sequence ID" value="MCI85266.1"/>
    <property type="molecule type" value="Genomic_DNA"/>
</dbReference>
<accession>A0A392VAB5</accession>
<comment type="caution">
    <text evidence="1">The sequence shown here is derived from an EMBL/GenBank/DDBJ whole genome shotgun (WGS) entry which is preliminary data.</text>
</comment>